<keyword evidence="3" id="KW-1185">Reference proteome</keyword>
<evidence type="ECO:0000313" key="3">
    <source>
        <dbReference type="Proteomes" id="UP001501734"/>
    </source>
</evidence>
<dbReference type="PANTHER" id="PTHR42188:SF1">
    <property type="entry name" value="23S RRNA-SPECIFIC ENDONUCLEASE VAPC20"/>
    <property type="match status" value="1"/>
</dbReference>
<dbReference type="Pfam" id="PF01850">
    <property type="entry name" value="PIN"/>
    <property type="match status" value="1"/>
</dbReference>
<dbReference type="InterPro" id="IPR039018">
    <property type="entry name" value="VapC20-like"/>
</dbReference>
<dbReference type="PANTHER" id="PTHR42188">
    <property type="entry name" value="23S RRNA-SPECIFIC ENDONUCLEASE VAPC20"/>
    <property type="match status" value="1"/>
</dbReference>
<comment type="caution">
    <text evidence="2">The sequence shown here is derived from an EMBL/GenBank/DDBJ whole genome shotgun (WGS) entry which is preliminary data.</text>
</comment>
<feature type="domain" description="PIN" evidence="1">
    <location>
        <begin position="7"/>
        <end position="129"/>
    </location>
</feature>
<name>A0ABP7W4E5_9BACI</name>
<evidence type="ECO:0000259" key="1">
    <source>
        <dbReference type="Pfam" id="PF01850"/>
    </source>
</evidence>
<dbReference type="InterPro" id="IPR029060">
    <property type="entry name" value="PIN-like_dom_sf"/>
</dbReference>
<gene>
    <name evidence="2" type="ORF">GCM10022410_25700</name>
</gene>
<dbReference type="Proteomes" id="UP001501734">
    <property type="component" value="Unassembled WGS sequence"/>
</dbReference>
<dbReference type="InterPro" id="IPR002716">
    <property type="entry name" value="PIN_dom"/>
</dbReference>
<proteinExistence type="predicted"/>
<dbReference type="EMBL" id="BAABDL010000155">
    <property type="protein sequence ID" value="GAA4080772.1"/>
    <property type="molecule type" value="Genomic_DNA"/>
</dbReference>
<sequence length="135" mass="15223">MKNNKCFVDASALIALNNPKDHYHQAAIEIAKKLSNIELIISDSVLSETYAFLRYRSGYPIASNLLENILVGAPFVIVDVTLVARMTAMALLEKFNDQKISYCDALSVAIMKEQKIDQIFTFDHHFEVMGVQVIR</sequence>
<dbReference type="Gene3D" id="3.40.50.1010">
    <property type="entry name" value="5'-nuclease"/>
    <property type="match status" value="1"/>
</dbReference>
<dbReference type="SUPFAM" id="SSF88723">
    <property type="entry name" value="PIN domain-like"/>
    <property type="match status" value="1"/>
</dbReference>
<reference evidence="3" key="1">
    <citation type="journal article" date="2019" name="Int. J. Syst. Evol. Microbiol.">
        <title>The Global Catalogue of Microorganisms (GCM) 10K type strain sequencing project: providing services to taxonomists for standard genome sequencing and annotation.</title>
        <authorList>
            <consortium name="The Broad Institute Genomics Platform"/>
            <consortium name="The Broad Institute Genome Sequencing Center for Infectious Disease"/>
            <person name="Wu L."/>
            <person name="Ma J."/>
        </authorList>
    </citation>
    <scope>NUCLEOTIDE SEQUENCE [LARGE SCALE GENOMIC DNA]</scope>
    <source>
        <strain evidence="3">JCM 17250</strain>
    </source>
</reference>
<organism evidence="2 3">
    <name type="scientific">Amphibacillus indicireducens</name>
    <dbReference type="NCBI Taxonomy" id="1076330"/>
    <lineage>
        <taxon>Bacteria</taxon>
        <taxon>Bacillati</taxon>
        <taxon>Bacillota</taxon>
        <taxon>Bacilli</taxon>
        <taxon>Bacillales</taxon>
        <taxon>Bacillaceae</taxon>
        <taxon>Amphibacillus</taxon>
    </lineage>
</organism>
<accession>A0ABP7W4E5</accession>
<protein>
    <recommendedName>
        <fullName evidence="1">PIN domain-containing protein</fullName>
    </recommendedName>
</protein>
<dbReference type="RefSeq" id="WP_344914085.1">
    <property type="nucleotide sequence ID" value="NZ_BAABDL010000155.1"/>
</dbReference>
<evidence type="ECO:0000313" key="2">
    <source>
        <dbReference type="EMBL" id="GAA4080772.1"/>
    </source>
</evidence>